<dbReference type="InterPro" id="IPR004307">
    <property type="entry name" value="TspO_MBR"/>
</dbReference>
<comment type="subcellular location">
    <subcellularLocation>
        <location evidence="1">Membrane</location>
        <topology evidence="1">Multi-pass membrane protein</topology>
    </subcellularLocation>
</comment>
<feature type="chain" id="PRO_5037816117" evidence="7">
    <location>
        <begin position="22"/>
        <end position="162"/>
    </location>
</feature>
<reference evidence="8" key="1">
    <citation type="journal article" date="2014" name="Int. J. Syst. Evol. Microbiol.">
        <title>Complete genome sequence of Corynebacterium casei LMG S-19264T (=DSM 44701T), isolated from a smear-ripened cheese.</title>
        <authorList>
            <consortium name="US DOE Joint Genome Institute (JGI-PGF)"/>
            <person name="Walter F."/>
            <person name="Albersmeier A."/>
            <person name="Kalinowski J."/>
            <person name="Ruckert C."/>
        </authorList>
    </citation>
    <scope>NUCLEOTIDE SEQUENCE</scope>
    <source>
        <strain evidence="8">CGMCC 1.12827</strain>
    </source>
</reference>
<name>A0A916WVF1_9ACTN</name>
<comment type="similarity">
    <text evidence="2">Belongs to the TspO/BZRP family.</text>
</comment>
<evidence type="ECO:0000256" key="6">
    <source>
        <dbReference type="SAM" id="Phobius"/>
    </source>
</evidence>
<sequence length="162" mass="16569">MGLSTVRLSTVAATSAATATAALVGSLAVKSGLSGWYDKLERPSVVPPNGAIPVVWTALYADVAATSAVAIDALEDSGESATSYKAALLTNLALNAGWCQLFFGAHKLGAATAGAALLTVSSVDLTRRAAQANTVAGVALAPYPLWCLFATGLTFGFWRHNR</sequence>
<feature type="signal peptide" evidence="7">
    <location>
        <begin position="1"/>
        <end position="21"/>
    </location>
</feature>
<organism evidence="8 9">
    <name type="scientific">Gordonia jinhuaensis</name>
    <dbReference type="NCBI Taxonomy" id="1517702"/>
    <lineage>
        <taxon>Bacteria</taxon>
        <taxon>Bacillati</taxon>
        <taxon>Actinomycetota</taxon>
        <taxon>Actinomycetes</taxon>
        <taxon>Mycobacteriales</taxon>
        <taxon>Gordoniaceae</taxon>
        <taxon>Gordonia</taxon>
    </lineage>
</organism>
<accession>A0A916WVF1</accession>
<gene>
    <name evidence="8" type="ORF">GCM10011489_21620</name>
</gene>
<evidence type="ECO:0000256" key="5">
    <source>
        <dbReference type="ARBA" id="ARBA00023136"/>
    </source>
</evidence>
<feature type="transmembrane region" description="Helical" evidence="6">
    <location>
        <begin position="109"/>
        <end position="126"/>
    </location>
</feature>
<dbReference type="FunFam" id="1.20.1260.100:FF:000001">
    <property type="entry name" value="translocator protein 2"/>
    <property type="match status" value="1"/>
</dbReference>
<keyword evidence="5 6" id="KW-0472">Membrane</keyword>
<comment type="caution">
    <text evidence="8">The sequence shown here is derived from an EMBL/GenBank/DDBJ whole genome shotgun (WGS) entry which is preliminary data.</text>
</comment>
<keyword evidence="4 6" id="KW-1133">Transmembrane helix</keyword>
<dbReference type="EMBL" id="BMGC01000013">
    <property type="protein sequence ID" value="GGB33159.1"/>
    <property type="molecule type" value="Genomic_DNA"/>
</dbReference>
<evidence type="ECO:0000256" key="7">
    <source>
        <dbReference type="SAM" id="SignalP"/>
    </source>
</evidence>
<keyword evidence="7" id="KW-0732">Signal</keyword>
<evidence type="ECO:0000256" key="2">
    <source>
        <dbReference type="ARBA" id="ARBA00007524"/>
    </source>
</evidence>
<feature type="transmembrane region" description="Helical" evidence="6">
    <location>
        <begin position="138"/>
        <end position="158"/>
    </location>
</feature>
<dbReference type="InterPro" id="IPR038330">
    <property type="entry name" value="TspO/MBR-related_sf"/>
</dbReference>
<evidence type="ECO:0000313" key="8">
    <source>
        <dbReference type="EMBL" id="GGB33159.1"/>
    </source>
</evidence>
<dbReference type="Pfam" id="PF03073">
    <property type="entry name" value="TspO_MBR"/>
    <property type="match status" value="1"/>
</dbReference>
<protein>
    <submittedName>
        <fullName evidence="8">Tryptophan-rich sensory protein</fullName>
    </submittedName>
</protein>
<dbReference type="Gene3D" id="1.20.1260.100">
    <property type="entry name" value="TspO/MBR protein"/>
    <property type="match status" value="1"/>
</dbReference>
<dbReference type="PIRSF" id="PIRSF005859">
    <property type="entry name" value="PBR"/>
    <property type="match status" value="1"/>
</dbReference>
<dbReference type="GO" id="GO:0016020">
    <property type="term" value="C:membrane"/>
    <property type="evidence" value="ECO:0007669"/>
    <property type="project" value="UniProtKB-SubCell"/>
</dbReference>
<keyword evidence="9" id="KW-1185">Reference proteome</keyword>
<evidence type="ECO:0000256" key="4">
    <source>
        <dbReference type="ARBA" id="ARBA00022989"/>
    </source>
</evidence>
<dbReference type="AlphaFoldDB" id="A0A916WVF1"/>
<evidence type="ECO:0000313" key="9">
    <source>
        <dbReference type="Proteomes" id="UP000621454"/>
    </source>
</evidence>
<dbReference type="PANTHER" id="PTHR10057">
    <property type="entry name" value="PERIPHERAL-TYPE BENZODIAZEPINE RECEPTOR"/>
    <property type="match status" value="1"/>
</dbReference>
<evidence type="ECO:0000256" key="3">
    <source>
        <dbReference type="ARBA" id="ARBA00022692"/>
    </source>
</evidence>
<dbReference type="GO" id="GO:0033013">
    <property type="term" value="P:tetrapyrrole metabolic process"/>
    <property type="evidence" value="ECO:0007669"/>
    <property type="project" value="UniProtKB-ARBA"/>
</dbReference>
<keyword evidence="3 6" id="KW-0812">Transmembrane</keyword>
<dbReference type="PANTHER" id="PTHR10057:SF0">
    <property type="entry name" value="TRANSLOCATOR PROTEIN"/>
    <property type="match status" value="1"/>
</dbReference>
<dbReference type="CDD" id="cd15904">
    <property type="entry name" value="TSPO_MBR"/>
    <property type="match status" value="1"/>
</dbReference>
<dbReference type="Proteomes" id="UP000621454">
    <property type="component" value="Unassembled WGS sequence"/>
</dbReference>
<reference evidence="8" key="2">
    <citation type="submission" date="2020-09" db="EMBL/GenBank/DDBJ databases">
        <authorList>
            <person name="Sun Q."/>
            <person name="Zhou Y."/>
        </authorList>
    </citation>
    <scope>NUCLEOTIDE SEQUENCE</scope>
    <source>
        <strain evidence="8">CGMCC 1.12827</strain>
    </source>
</reference>
<evidence type="ECO:0000256" key="1">
    <source>
        <dbReference type="ARBA" id="ARBA00004141"/>
    </source>
</evidence>
<proteinExistence type="inferred from homology"/>
<dbReference type="RefSeq" id="WP_188586599.1">
    <property type="nucleotide sequence ID" value="NZ_BMGC01000013.1"/>
</dbReference>